<dbReference type="PANTHER" id="PTHR38588:SF1">
    <property type="entry name" value="BLL0334 PROTEIN"/>
    <property type="match status" value="1"/>
</dbReference>
<evidence type="ECO:0000313" key="1">
    <source>
        <dbReference type="EMBL" id="ALS23991.1"/>
    </source>
</evidence>
<keyword evidence="2" id="KW-1185">Reference proteome</keyword>
<dbReference type="Proteomes" id="UP000061660">
    <property type="component" value="Chromosome"/>
</dbReference>
<dbReference type="PATRIC" id="fig|162209.4.peg.3889"/>
<dbReference type="STRING" id="162209.IJ22_36530"/>
<dbReference type="SUPFAM" id="SSF55961">
    <property type="entry name" value="Bet v1-like"/>
    <property type="match status" value="1"/>
</dbReference>
<reference evidence="1 2" key="2">
    <citation type="journal article" date="2016" name="Genome Announc.">
        <title>Complete Genome Sequences of Two Interactive Moderate Thermophiles, Paenibacillus napthalenovorans 32O-Y and Paenibacillus sp. 32O-W.</title>
        <authorList>
            <person name="Butler R.R.III."/>
            <person name="Wang J."/>
            <person name="Stark B.C."/>
            <person name="Pombert J.F."/>
        </authorList>
    </citation>
    <scope>NUCLEOTIDE SEQUENCE [LARGE SCALE GENOMIC DNA]</scope>
    <source>
        <strain evidence="1 2">32O-Y</strain>
    </source>
</reference>
<proteinExistence type="predicted"/>
<dbReference type="CDD" id="cd05018">
    <property type="entry name" value="CoxG"/>
    <property type="match status" value="1"/>
</dbReference>
<dbReference type="RefSeq" id="WP_062409781.1">
    <property type="nucleotide sequence ID" value="NZ_BJCS01000005.1"/>
</dbReference>
<name>A0A0U2VWY6_9BACL</name>
<gene>
    <name evidence="1" type="ORF">IJ22_36530</name>
</gene>
<accession>A0A0U2VWY6</accession>
<organism evidence="1 2">
    <name type="scientific">Paenibacillus naphthalenovorans</name>
    <dbReference type="NCBI Taxonomy" id="162209"/>
    <lineage>
        <taxon>Bacteria</taxon>
        <taxon>Bacillati</taxon>
        <taxon>Bacillota</taxon>
        <taxon>Bacilli</taxon>
        <taxon>Bacillales</taxon>
        <taxon>Paenibacillaceae</taxon>
        <taxon>Paenibacillus</taxon>
    </lineage>
</organism>
<dbReference type="InterPro" id="IPR010419">
    <property type="entry name" value="CO_DH_gsu"/>
</dbReference>
<reference evidence="2" key="1">
    <citation type="submission" date="2015-12" db="EMBL/GenBank/DDBJ databases">
        <title>Complete genome sequences of two moderately thermophilic Paenibacillus species.</title>
        <authorList>
            <person name="Butler R.III."/>
            <person name="Wang J."/>
            <person name="Stark B.C."/>
            <person name="Pombert J.-F."/>
        </authorList>
    </citation>
    <scope>NUCLEOTIDE SEQUENCE [LARGE SCALE GENOMIC DNA]</scope>
    <source>
        <strain evidence="2">32O-Y</strain>
    </source>
</reference>
<dbReference type="PANTHER" id="PTHR38588">
    <property type="entry name" value="BLL0334 PROTEIN"/>
    <property type="match status" value="1"/>
</dbReference>
<evidence type="ECO:0000313" key="2">
    <source>
        <dbReference type="Proteomes" id="UP000061660"/>
    </source>
</evidence>
<dbReference type="InterPro" id="IPR023393">
    <property type="entry name" value="START-like_dom_sf"/>
</dbReference>
<dbReference type="AlphaFoldDB" id="A0A0U2VWY6"/>
<dbReference type="Pfam" id="PF06240">
    <property type="entry name" value="COXG"/>
    <property type="match status" value="1"/>
</dbReference>
<dbReference type="EMBL" id="CP013652">
    <property type="protein sequence ID" value="ALS23991.1"/>
    <property type="molecule type" value="Genomic_DNA"/>
</dbReference>
<protein>
    <submittedName>
        <fullName evidence="1">Subunit G of carbon monoxide dehydrogenase</fullName>
    </submittedName>
</protein>
<dbReference type="OrthoDB" id="9787428at2"/>
<dbReference type="Gene3D" id="3.30.530.20">
    <property type="match status" value="1"/>
</dbReference>
<sequence length="151" mass="16151">MNGSGEISLNAPIDQVWNKLMDPDVLAECIMGCKKLELVEEGKYRADLTVGIAAVKGKYDATITLADVQAPASYKLIVHGEGGPGFLDAEGQLRLTSLDDGKTALFYSYNAEVGGKVAAIGQRMLGGVAKLIIGDFFKKIKKEIENDKQSA</sequence>
<dbReference type="KEGG" id="pnp:IJ22_36530"/>